<gene>
    <name evidence="3" type="ORF">TIFTF001_040566</name>
</gene>
<dbReference type="InterPro" id="IPR032675">
    <property type="entry name" value="LRR_dom_sf"/>
</dbReference>
<organism evidence="3 4">
    <name type="scientific">Ficus carica</name>
    <name type="common">Common fig</name>
    <dbReference type="NCBI Taxonomy" id="3494"/>
    <lineage>
        <taxon>Eukaryota</taxon>
        <taxon>Viridiplantae</taxon>
        <taxon>Streptophyta</taxon>
        <taxon>Embryophyta</taxon>
        <taxon>Tracheophyta</taxon>
        <taxon>Spermatophyta</taxon>
        <taxon>Magnoliopsida</taxon>
        <taxon>eudicotyledons</taxon>
        <taxon>Gunneridae</taxon>
        <taxon>Pentapetalae</taxon>
        <taxon>rosids</taxon>
        <taxon>fabids</taxon>
        <taxon>Rosales</taxon>
        <taxon>Moraceae</taxon>
        <taxon>Ficeae</taxon>
        <taxon>Ficus</taxon>
    </lineage>
</organism>
<keyword evidence="1" id="KW-0677">Repeat</keyword>
<evidence type="ECO:0000259" key="2">
    <source>
        <dbReference type="Pfam" id="PF23598"/>
    </source>
</evidence>
<dbReference type="SUPFAM" id="SSF52058">
    <property type="entry name" value="L domain-like"/>
    <property type="match status" value="1"/>
</dbReference>
<dbReference type="AlphaFoldDB" id="A0AA87ZDX7"/>
<dbReference type="PANTHER" id="PTHR47186:SF30">
    <property type="entry name" value="EF-HAND DOMAIN-CONTAINING PROTEIN"/>
    <property type="match status" value="1"/>
</dbReference>
<dbReference type="Pfam" id="PF23598">
    <property type="entry name" value="LRR_14"/>
    <property type="match status" value="1"/>
</dbReference>
<evidence type="ECO:0000256" key="1">
    <source>
        <dbReference type="ARBA" id="ARBA00022737"/>
    </source>
</evidence>
<dbReference type="Gene3D" id="3.80.10.10">
    <property type="entry name" value="Ribonuclease Inhibitor"/>
    <property type="match status" value="1"/>
</dbReference>
<evidence type="ECO:0000313" key="3">
    <source>
        <dbReference type="EMBL" id="GMN24448.1"/>
    </source>
</evidence>
<evidence type="ECO:0000313" key="4">
    <source>
        <dbReference type="Proteomes" id="UP001187192"/>
    </source>
</evidence>
<proteinExistence type="predicted"/>
<dbReference type="PANTHER" id="PTHR47186">
    <property type="entry name" value="LEUCINE-RICH REPEAT-CONTAINING PROTEIN 57"/>
    <property type="match status" value="1"/>
</dbReference>
<dbReference type="InterPro" id="IPR055414">
    <property type="entry name" value="LRR_R13L4/SHOC2-like"/>
</dbReference>
<comment type="caution">
    <text evidence="3">The sequence shown here is derived from an EMBL/GenBank/DDBJ whole genome shotgun (WGS) entry which is preliminary data.</text>
</comment>
<feature type="domain" description="Disease resistance R13L4/SHOC-2-like LRR" evidence="2">
    <location>
        <begin position="20"/>
        <end position="239"/>
    </location>
</feature>
<dbReference type="EMBL" id="BTGU01001503">
    <property type="protein sequence ID" value="GMN24448.1"/>
    <property type="molecule type" value="Genomic_DNA"/>
</dbReference>
<name>A0AA87ZDX7_FICCA</name>
<accession>A0AA87ZDX7</accession>
<protein>
    <recommendedName>
        <fullName evidence="2">Disease resistance R13L4/SHOC-2-like LRR domain-containing protein</fullName>
    </recommendedName>
</protein>
<reference evidence="3" key="1">
    <citation type="submission" date="2023-07" db="EMBL/GenBank/DDBJ databases">
        <title>draft genome sequence of fig (Ficus carica).</title>
        <authorList>
            <person name="Takahashi T."/>
            <person name="Nishimura K."/>
        </authorList>
    </citation>
    <scope>NUCLEOTIDE SEQUENCE</scope>
</reference>
<keyword evidence="4" id="KW-1185">Reference proteome</keyword>
<sequence length="243" mass="28315">MLSRWSTTTFRCDPIFNLTCLRSLILYCCGLRQLPKEIGNLIHLRFLNVTGNSFLKEFPDTLCDLLNLQTLKMNECISFERLPKRIEKLVKLRHLYIFGCECLKGLPKGIEKLTCLRKLDTFFVPYQDFEADEALKLEDLNRLKHLQWSNVVVFRCANLTNGGQAEGELLKKKQDLVDLKLVFEWPQKQYQRSDEDEVILEALHPHPNLKSLEIGSYRGANISPSWLNALCNLKMLKLKYCDF</sequence>
<dbReference type="Proteomes" id="UP001187192">
    <property type="component" value="Unassembled WGS sequence"/>
</dbReference>